<dbReference type="EMBL" id="UINC01058099">
    <property type="protein sequence ID" value="SVB79981.1"/>
    <property type="molecule type" value="Genomic_DNA"/>
</dbReference>
<organism evidence="2">
    <name type="scientific">marine metagenome</name>
    <dbReference type="NCBI Taxonomy" id="408172"/>
    <lineage>
        <taxon>unclassified sequences</taxon>
        <taxon>metagenomes</taxon>
        <taxon>ecological metagenomes</taxon>
    </lineage>
</organism>
<feature type="compositionally biased region" description="Pro residues" evidence="1">
    <location>
        <begin position="398"/>
        <end position="408"/>
    </location>
</feature>
<evidence type="ECO:0000313" key="2">
    <source>
        <dbReference type="EMBL" id="SVB79981.1"/>
    </source>
</evidence>
<proteinExistence type="predicted"/>
<dbReference type="SUPFAM" id="SSF48452">
    <property type="entry name" value="TPR-like"/>
    <property type="match status" value="1"/>
</dbReference>
<evidence type="ECO:0000256" key="1">
    <source>
        <dbReference type="SAM" id="MobiDB-lite"/>
    </source>
</evidence>
<accession>A0A382H0K5</accession>
<dbReference type="PROSITE" id="PS50005">
    <property type="entry name" value="TPR"/>
    <property type="match status" value="1"/>
</dbReference>
<sequence length="426" mass="47114">MPLTCLRLKLLKHPFTHIGGVVSLNKVINRLFFHVQVAMLPRVLILLIFCLSLSLQAAPPVRGSIIEDRAARKLLQAGDLRYDAGEQEKALEIWQSVVERYPKSKIRYQAHLKLGEHHLTKGNAYDKARAHFETVSTEENTDTDQRALATLKMGVCLFEGRHYGQCFKVMRKVIEEFPVAEQVNEAYYYIGLGHFKQGHYGRAILAMEKVGTAVGQKDQNAEKLEAGKRFFVKIEDADLAILERNETVPIKVRTSEGDEETVECLPVGRNVRVVLGSIPTRLGKARKGNGIIEVTGTAKVQVDYVDSHTANRAFDVDRKKAVTVVGNALVQVMDGAFSEALQGVVLGKETNIQVSDADRDTSDKADGLKVKVQVLRQKTPVEIEEEKAKLIAEGGVAPPTPVAKPVLPPVSGVEPVEEQVQVDPFK</sequence>
<dbReference type="InterPro" id="IPR011990">
    <property type="entry name" value="TPR-like_helical_dom_sf"/>
</dbReference>
<dbReference type="Gene3D" id="1.25.40.10">
    <property type="entry name" value="Tetratricopeptide repeat domain"/>
    <property type="match status" value="1"/>
</dbReference>
<dbReference type="InterPro" id="IPR019734">
    <property type="entry name" value="TPR_rpt"/>
</dbReference>
<feature type="compositionally biased region" description="Low complexity" evidence="1">
    <location>
        <begin position="409"/>
        <end position="426"/>
    </location>
</feature>
<dbReference type="AlphaFoldDB" id="A0A382H0K5"/>
<feature type="region of interest" description="Disordered" evidence="1">
    <location>
        <begin position="398"/>
        <end position="426"/>
    </location>
</feature>
<gene>
    <name evidence="2" type="ORF">METZ01_LOCUS232835</name>
</gene>
<reference evidence="2" key="1">
    <citation type="submission" date="2018-05" db="EMBL/GenBank/DDBJ databases">
        <authorList>
            <person name="Lanie J.A."/>
            <person name="Ng W.-L."/>
            <person name="Kazmierczak K.M."/>
            <person name="Andrzejewski T.M."/>
            <person name="Davidsen T.M."/>
            <person name="Wayne K.J."/>
            <person name="Tettelin H."/>
            <person name="Glass J.I."/>
            <person name="Rusch D."/>
            <person name="Podicherti R."/>
            <person name="Tsui H.-C.T."/>
            <person name="Winkler M.E."/>
        </authorList>
    </citation>
    <scope>NUCLEOTIDE SEQUENCE</scope>
</reference>
<protein>
    <submittedName>
        <fullName evidence="2">Uncharacterized protein</fullName>
    </submittedName>
</protein>
<dbReference type="Pfam" id="PF13174">
    <property type="entry name" value="TPR_6"/>
    <property type="match status" value="1"/>
</dbReference>
<name>A0A382H0K5_9ZZZZ</name>
<feature type="non-terminal residue" evidence="2">
    <location>
        <position position="426"/>
    </location>
</feature>